<organism evidence="1 2">
    <name type="scientific">Massarina eburnea CBS 473.64</name>
    <dbReference type="NCBI Taxonomy" id="1395130"/>
    <lineage>
        <taxon>Eukaryota</taxon>
        <taxon>Fungi</taxon>
        <taxon>Dikarya</taxon>
        <taxon>Ascomycota</taxon>
        <taxon>Pezizomycotina</taxon>
        <taxon>Dothideomycetes</taxon>
        <taxon>Pleosporomycetidae</taxon>
        <taxon>Pleosporales</taxon>
        <taxon>Massarineae</taxon>
        <taxon>Massarinaceae</taxon>
        <taxon>Massarina</taxon>
    </lineage>
</organism>
<proteinExistence type="predicted"/>
<feature type="non-terminal residue" evidence="1">
    <location>
        <position position="1"/>
    </location>
</feature>
<sequence length="168" mass="18705">PLIAYPSEGLSAYLAILLAQNPPTFTPSITHNNTPYTYHNKYIMSTPTSSVSSLGALHAATKISGTRVRLYEAKLSRARHRLAVFAITTGYAHWAAAPLSANWAAKSSVESFFDWKNLCAVIRVQEWIVDWETALILEKENGRMLRERSVGLNGTQDVGRQDETGRRQ</sequence>
<gene>
    <name evidence="1" type="ORF">P280DRAFT_535012</name>
</gene>
<evidence type="ECO:0000313" key="2">
    <source>
        <dbReference type="Proteomes" id="UP000799753"/>
    </source>
</evidence>
<name>A0A6A6SB75_9PLEO</name>
<dbReference type="Proteomes" id="UP000799753">
    <property type="component" value="Unassembled WGS sequence"/>
</dbReference>
<reference evidence="1" key="1">
    <citation type="journal article" date="2020" name="Stud. Mycol.">
        <title>101 Dothideomycetes genomes: a test case for predicting lifestyles and emergence of pathogens.</title>
        <authorList>
            <person name="Haridas S."/>
            <person name="Albert R."/>
            <person name="Binder M."/>
            <person name="Bloem J."/>
            <person name="Labutti K."/>
            <person name="Salamov A."/>
            <person name="Andreopoulos B."/>
            <person name="Baker S."/>
            <person name="Barry K."/>
            <person name="Bills G."/>
            <person name="Bluhm B."/>
            <person name="Cannon C."/>
            <person name="Castanera R."/>
            <person name="Culley D."/>
            <person name="Daum C."/>
            <person name="Ezra D."/>
            <person name="Gonzalez J."/>
            <person name="Henrissat B."/>
            <person name="Kuo A."/>
            <person name="Liang C."/>
            <person name="Lipzen A."/>
            <person name="Lutzoni F."/>
            <person name="Magnuson J."/>
            <person name="Mondo S."/>
            <person name="Nolan M."/>
            <person name="Ohm R."/>
            <person name="Pangilinan J."/>
            <person name="Park H.-J."/>
            <person name="Ramirez L."/>
            <person name="Alfaro M."/>
            <person name="Sun H."/>
            <person name="Tritt A."/>
            <person name="Yoshinaga Y."/>
            <person name="Zwiers L.-H."/>
            <person name="Turgeon B."/>
            <person name="Goodwin S."/>
            <person name="Spatafora J."/>
            <person name="Crous P."/>
            <person name="Grigoriev I."/>
        </authorList>
    </citation>
    <scope>NUCLEOTIDE SEQUENCE</scope>
    <source>
        <strain evidence="1">CBS 473.64</strain>
    </source>
</reference>
<protein>
    <submittedName>
        <fullName evidence="1">Uncharacterized protein</fullName>
    </submittedName>
</protein>
<dbReference type="EMBL" id="MU006778">
    <property type="protein sequence ID" value="KAF2644502.1"/>
    <property type="molecule type" value="Genomic_DNA"/>
</dbReference>
<dbReference type="AlphaFoldDB" id="A0A6A6SB75"/>
<keyword evidence="2" id="KW-1185">Reference proteome</keyword>
<accession>A0A6A6SB75</accession>
<evidence type="ECO:0000313" key="1">
    <source>
        <dbReference type="EMBL" id="KAF2644502.1"/>
    </source>
</evidence>